<reference evidence="2" key="1">
    <citation type="submission" date="2021-09" db="EMBL/GenBank/DDBJ databases">
        <authorList>
            <consortium name="AG Swart"/>
            <person name="Singh M."/>
            <person name="Singh A."/>
            <person name="Seah K."/>
            <person name="Emmerich C."/>
        </authorList>
    </citation>
    <scope>NUCLEOTIDE SEQUENCE</scope>
    <source>
        <strain evidence="2">ATCC30299</strain>
    </source>
</reference>
<keyword evidence="3" id="KW-1185">Reference proteome</keyword>
<sequence>MKIWPTLTNKPFGKKKDPQTKFSLPLFQHRSSSVVFGDTDMYDATSRNNSPLFKARKTDRESFHTLPGLMRQGSIISSLKESLSIPNFKISCKSCTTKAGLTSGSPIQQLRLDKINDVLSKIDKATNDGLKTSLSKTKRKCEALEDEIKIISKIKSDEIKEMNRSRWKKARFKSVNSQDILTKKEFKELLVAWRRQMKR</sequence>
<organism evidence="2 3">
    <name type="scientific">Blepharisma stoltei</name>
    <dbReference type="NCBI Taxonomy" id="1481888"/>
    <lineage>
        <taxon>Eukaryota</taxon>
        <taxon>Sar</taxon>
        <taxon>Alveolata</taxon>
        <taxon>Ciliophora</taxon>
        <taxon>Postciliodesmatophora</taxon>
        <taxon>Heterotrichea</taxon>
        <taxon>Heterotrichida</taxon>
        <taxon>Blepharismidae</taxon>
        <taxon>Blepharisma</taxon>
    </lineage>
</organism>
<dbReference type="AlphaFoldDB" id="A0AAU9JPN6"/>
<evidence type="ECO:0000313" key="2">
    <source>
        <dbReference type="EMBL" id="CAG9327684.1"/>
    </source>
</evidence>
<feature type="coiled-coil region" evidence="1">
    <location>
        <begin position="127"/>
        <end position="154"/>
    </location>
</feature>
<proteinExistence type="predicted"/>
<accession>A0AAU9JPN6</accession>
<protein>
    <submittedName>
        <fullName evidence="2">Uncharacterized protein</fullName>
    </submittedName>
</protein>
<evidence type="ECO:0000256" key="1">
    <source>
        <dbReference type="SAM" id="Coils"/>
    </source>
</evidence>
<dbReference type="EMBL" id="CAJZBQ010000044">
    <property type="protein sequence ID" value="CAG9327684.1"/>
    <property type="molecule type" value="Genomic_DNA"/>
</dbReference>
<evidence type="ECO:0000313" key="3">
    <source>
        <dbReference type="Proteomes" id="UP001162131"/>
    </source>
</evidence>
<keyword evidence="1" id="KW-0175">Coiled coil</keyword>
<dbReference type="Proteomes" id="UP001162131">
    <property type="component" value="Unassembled WGS sequence"/>
</dbReference>
<comment type="caution">
    <text evidence="2">The sequence shown here is derived from an EMBL/GenBank/DDBJ whole genome shotgun (WGS) entry which is preliminary data.</text>
</comment>
<gene>
    <name evidence="2" type="ORF">BSTOLATCC_MIC44314</name>
</gene>
<name>A0AAU9JPN6_9CILI</name>